<feature type="DNA-binding region" description="OmpR/PhoB-type" evidence="9">
    <location>
        <begin position="148"/>
        <end position="247"/>
    </location>
</feature>
<dbReference type="GO" id="GO:0042802">
    <property type="term" value="F:identical protein binding"/>
    <property type="evidence" value="ECO:0007669"/>
    <property type="project" value="UniProtKB-ARBA"/>
</dbReference>
<dbReference type="GO" id="GO:0032993">
    <property type="term" value="C:protein-DNA complex"/>
    <property type="evidence" value="ECO:0007669"/>
    <property type="project" value="TreeGrafter"/>
</dbReference>
<dbReference type="InterPro" id="IPR039420">
    <property type="entry name" value="WalR-like"/>
</dbReference>
<evidence type="ECO:0000313" key="12">
    <source>
        <dbReference type="EMBL" id="GIL38573.1"/>
    </source>
</evidence>
<dbReference type="GO" id="GO:0000156">
    <property type="term" value="F:phosphorelay response regulator activity"/>
    <property type="evidence" value="ECO:0007669"/>
    <property type="project" value="TreeGrafter"/>
</dbReference>
<dbReference type="Gene3D" id="1.10.10.10">
    <property type="entry name" value="Winged helix-like DNA-binding domain superfamily/Winged helix DNA-binding domain"/>
    <property type="match status" value="1"/>
</dbReference>
<dbReference type="PROSITE" id="PS50110">
    <property type="entry name" value="RESPONSE_REGULATORY"/>
    <property type="match status" value="1"/>
</dbReference>
<evidence type="ECO:0000259" key="11">
    <source>
        <dbReference type="PROSITE" id="PS51755"/>
    </source>
</evidence>
<comment type="caution">
    <text evidence="12">The sequence shown here is derived from an EMBL/GenBank/DDBJ whole genome shotgun (WGS) entry which is preliminary data.</text>
</comment>
<feature type="modified residue" description="4-aspartylphosphate" evidence="8">
    <location>
        <position position="73"/>
    </location>
</feature>
<keyword evidence="6 9" id="KW-0238">DNA-binding</keyword>
<dbReference type="EMBL" id="BOPV01000001">
    <property type="protein sequence ID" value="GIL38573.1"/>
    <property type="molecule type" value="Genomic_DNA"/>
</dbReference>
<keyword evidence="3 8" id="KW-0597">Phosphoprotein</keyword>
<dbReference type="GO" id="GO:0005829">
    <property type="term" value="C:cytosol"/>
    <property type="evidence" value="ECO:0007669"/>
    <property type="project" value="TreeGrafter"/>
</dbReference>
<dbReference type="FunFam" id="1.10.10.10:FF:000210">
    <property type="entry name" value="Winged-helix transcriptional response regulator KdpE"/>
    <property type="match status" value="1"/>
</dbReference>
<dbReference type="GO" id="GO:0000987">
    <property type="term" value="F:cis-regulatory region sequence-specific DNA binding"/>
    <property type="evidence" value="ECO:0007669"/>
    <property type="project" value="UniProtKB-ARBA"/>
</dbReference>
<evidence type="ECO:0000256" key="1">
    <source>
        <dbReference type="ARBA" id="ARBA00004496"/>
    </source>
</evidence>
<protein>
    <submittedName>
        <fullName evidence="12">DNA-binding response regulator</fullName>
    </submittedName>
</protein>
<evidence type="ECO:0000256" key="3">
    <source>
        <dbReference type="ARBA" id="ARBA00022553"/>
    </source>
</evidence>
<dbReference type="PROSITE" id="PS51755">
    <property type="entry name" value="OMPR_PHOB"/>
    <property type="match status" value="1"/>
</dbReference>
<evidence type="ECO:0000256" key="2">
    <source>
        <dbReference type="ARBA" id="ARBA00022490"/>
    </source>
</evidence>
<dbReference type="PANTHER" id="PTHR48111">
    <property type="entry name" value="REGULATOR OF RPOS"/>
    <property type="match status" value="1"/>
</dbReference>
<evidence type="ECO:0000256" key="7">
    <source>
        <dbReference type="ARBA" id="ARBA00023163"/>
    </source>
</evidence>
<dbReference type="InterPro" id="IPR011006">
    <property type="entry name" value="CheY-like_superfamily"/>
</dbReference>
<dbReference type="SMART" id="SM00448">
    <property type="entry name" value="REC"/>
    <property type="match status" value="1"/>
</dbReference>
<keyword evidence="13" id="KW-1185">Reference proteome</keyword>
<reference evidence="12" key="1">
    <citation type="submission" date="2021-02" db="EMBL/GenBank/DDBJ databases">
        <title>Genome sequence of Rhodospirillales sp. strain TMPK1 isolated from soil.</title>
        <authorList>
            <person name="Nakai R."/>
            <person name="Kusada H."/>
            <person name="Tamaki H."/>
        </authorList>
    </citation>
    <scope>NUCLEOTIDE SEQUENCE</scope>
    <source>
        <strain evidence="12">TMPK1</strain>
    </source>
</reference>
<evidence type="ECO:0000256" key="4">
    <source>
        <dbReference type="ARBA" id="ARBA00023012"/>
    </source>
</evidence>
<keyword evidence="2" id="KW-0963">Cytoplasm</keyword>
<name>A0A8S8X6Q2_9PROT</name>
<feature type="domain" description="Response regulatory" evidence="10">
    <location>
        <begin position="24"/>
        <end position="137"/>
    </location>
</feature>
<gene>
    <name evidence="12" type="primary">kdpE</name>
    <name evidence="12" type="ORF">TMPK1_08100</name>
</gene>
<dbReference type="SUPFAM" id="SSF52172">
    <property type="entry name" value="CheY-like"/>
    <property type="match status" value="1"/>
</dbReference>
<dbReference type="GO" id="GO:0045893">
    <property type="term" value="P:positive regulation of DNA-templated transcription"/>
    <property type="evidence" value="ECO:0007669"/>
    <property type="project" value="UniProtKB-ARBA"/>
</dbReference>
<dbReference type="Proteomes" id="UP000681075">
    <property type="component" value="Unassembled WGS sequence"/>
</dbReference>
<evidence type="ECO:0000259" key="10">
    <source>
        <dbReference type="PROSITE" id="PS50110"/>
    </source>
</evidence>
<dbReference type="InterPro" id="IPR001789">
    <property type="entry name" value="Sig_transdc_resp-reg_receiver"/>
</dbReference>
<feature type="domain" description="OmpR/PhoB-type" evidence="11">
    <location>
        <begin position="148"/>
        <end position="247"/>
    </location>
</feature>
<evidence type="ECO:0000313" key="13">
    <source>
        <dbReference type="Proteomes" id="UP000681075"/>
    </source>
</evidence>
<dbReference type="SMART" id="SM00862">
    <property type="entry name" value="Trans_reg_C"/>
    <property type="match status" value="1"/>
</dbReference>
<dbReference type="Pfam" id="PF00072">
    <property type="entry name" value="Response_reg"/>
    <property type="match status" value="1"/>
</dbReference>
<evidence type="ECO:0000256" key="9">
    <source>
        <dbReference type="PROSITE-ProRule" id="PRU01091"/>
    </source>
</evidence>
<evidence type="ECO:0000256" key="6">
    <source>
        <dbReference type="ARBA" id="ARBA00023125"/>
    </source>
</evidence>
<dbReference type="PANTHER" id="PTHR48111:SF50">
    <property type="entry name" value="KDP OPERON TRANSCRIPTIONAL REGULATORY PROTEIN KDPE"/>
    <property type="match status" value="1"/>
</dbReference>
<comment type="subcellular location">
    <subcellularLocation>
        <location evidence="1">Cytoplasm</location>
    </subcellularLocation>
</comment>
<dbReference type="AlphaFoldDB" id="A0A8S8X6Q2"/>
<accession>A0A8S8X6Q2</accession>
<organism evidence="12 13">
    <name type="scientific">Roseiterribacter gracilis</name>
    <dbReference type="NCBI Taxonomy" id="2812848"/>
    <lineage>
        <taxon>Bacteria</taxon>
        <taxon>Pseudomonadati</taxon>
        <taxon>Pseudomonadota</taxon>
        <taxon>Alphaproteobacteria</taxon>
        <taxon>Rhodospirillales</taxon>
        <taxon>Roseiterribacteraceae</taxon>
        <taxon>Roseiterribacter</taxon>
    </lineage>
</organism>
<dbReference type="InterPro" id="IPR036388">
    <property type="entry name" value="WH-like_DNA-bd_sf"/>
</dbReference>
<evidence type="ECO:0000256" key="8">
    <source>
        <dbReference type="PROSITE-ProRule" id="PRU00169"/>
    </source>
</evidence>
<dbReference type="Pfam" id="PF00486">
    <property type="entry name" value="Trans_reg_C"/>
    <property type="match status" value="1"/>
</dbReference>
<dbReference type="Gene3D" id="3.40.50.2300">
    <property type="match status" value="1"/>
</dbReference>
<dbReference type="FunFam" id="3.40.50.2300:FF:000021">
    <property type="entry name" value="Two-component system response regulator KdpE"/>
    <property type="match status" value="1"/>
</dbReference>
<evidence type="ECO:0000256" key="5">
    <source>
        <dbReference type="ARBA" id="ARBA00023015"/>
    </source>
</evidence>
<dbReference type="RefSeq" id="WP_420241610.1">
    <property type="nucleotide sequence ID" value="NZ_BOPV01000001.1"/>
</dbReference>
<dbReference type="CDD" id="cd17620">
    <property type="entry name" value="REC_OmpR_KdpE-like"/>
    <property type="match status" value="1"/>
</dbReference>
<keyword evidence="7" id="KW-0804">Transcription</keyword>
<dbReference type="Gene3D" id="6.10.250.690">
    <property type="match status" value="1"/>
</dbReference>
<dbReference type="InterPro" id="IPR001867">
    <property type="entry name" value="OmpR/PhoB-type_DNA-bd"/>
</dbReference>
<dbReference type="CDD" id="cd00383">
    <property type="entry name" value="trans_reg_C"/>
    <property type="match status" value="1"/>
</dbReference>
<sequence>MTNNENDLPPDNDADELARGDADKILIVDDEPQIRKFLRISLTAHGYDVVEAATGAEGVSQAAGEKPDLIILDLGLPDFDGHQVLAKIRERSQTPVIVLSVRAGEVEKVRALDGGAEDYLTKPFGIGELLARIRAALRKRGDGVEPRDIVFRKGDLIADLGHRRVTLRGDEVKLSRKEYDILKLLVVNAGRVVTHQQILSEVWGPNHLEDTHYLRIHVGHLRQKLDDDPASPTYILTEPGVGYRLATDD</sequence>
<keyword evidence="5" id="KW-0805">Transcription regulation</keyword>
<keyword evidence="4" id="KW-0902">Two-component regulatory system</keyword>
<proteinExistence type="predicted"/>